<dbReference type="EMBL" id="CP030864">
    <property type="protein sequence ID" value="AXE28065.1"/>
    <property type="molecule type" value="Genomic_DNA"/>
</dbReference>
<sequence>MRVTKKFAAVAGGLALTGGLLVGGAGAASAEPQAASDCPSGYFCVWSGSNYTGRRQQVAGTSKDLTNYTVFQSFKSWYNRGSSCDFKWFSEKNHSGSSGTVPRGFKKSDNATHYIKSNTWVNCR</sequence>
<dbReference type="RefSeq" id="WP_114059226.1">
    <property type="nucleotide sequence ID" value="NZ_CP030864.1"/>
</dbReference>
<evidence type="ECO:0000313" key="2">
    <source>
        <dbReference type="EMBL" id="AXE28065.1"/>
    </source>
</evidence>
<proteinExistence type="predicted"/>
<accession>A0A344UAZ4</accession>
<name>A0A344UAZ4_9ACTN</name>
<evidence type="ECO:0008006" key="4">
    <source>
        <dbReference type="Google" id="ProtNLM"/>
    </source>
</evidence>
<keyword evidence="2" id="KW-0614">Plasmid</keyword>
<keyword evidence="3" id="KW-1185">Reference proteome</keyword>
<feature type="chain" id="PRO_5039279381" description="Peptidase inhibitor" evidence="1">
    <location>
        <begin position="31"/>
        <end position="124"/>
    </location>
</feature>
<dbReference type="Pfam" id="PF03995">
    <property type="entry name" value="Inhibitor_I36"/>
    <property type="match status" value="1"/>
</dbReference>
<feature type="signal peptide" evidence="1">
    <location>
        <begin position="1"/>
        <end position="30"/>
    </location>
</feature>
<reference evidence="2 3" key="1">
    <citation type="submission" date="2018-01" db="EMBL/GenBank/DDBJ databases">
        <title>Draft genome Sequence of streptomyces globosus LZH-48.</title>
        <authorList>
            <person name="Ran K."/>
            <person name="Li Z."/>
            <person name="Wei S."/>
            <person name="Dong R."/>
        </authorList>
    </citation>
    <scope>NUCLEOTIDE SEQUENCE [LARGE SCALE GENOMIC DNA]</scope>
    <source>
        <strain evidence="2 3">LZH-48</strain>
        <plasmid evidence="2 3">unnamed2</plasmid>
    </source>
</reference>
<dbReference type="KEGG" id="sgz:C0216_31685"/>
<gene>
    <name evidence="2" type="ORF">C0216_31685</name>
</gene>
<dbReference type="Proteomes" id="UP000252004">
    <property type="component" value="Plasmid unnamed2"/>
</dbReference>
<organism evidence="2 3">
    <name type="scientific">Streptomyces globosus</name>
    <dbReference type="NCBI Taxonomy" id="68209"/>
    <lineage>
        <taxon>Bacteria</taxon>
        <taxon>Bacillati</taxon>
        <taxon>Actinomycetota</taxon>
        <taxon>Actinomycetes</taxon>
        <taxon>Kitasatosporales</taxon>
        <taxon>Streptomycetaceae</taxon>
        <taxon>Streptomyces</taxon>
    </lineage>
</organism>
<dbReference type="OrthoDB" id="4829189at2"/>
<evidence type="ECO:0000313" key="3">
    <source>
        <dbReference type="Proteomes" id="UP000252004"/>
    </source>
</evidence>
<keyword evidence="1" id="KW-0732">Signal</keyword>
<protein>
    <recommendedName>
        <fullName evidence="4">Peptidase inhibitor</fullName>
    </recommendedName>
</protein>
<evidence type="ECO:0000256" key="1">
    <source>
        <dbReference type="SAM" id="SignalP"/>
    </source>
</evidence>
<geneLocation type="plasmid" evidence="2 3">
    <name>unnamed2</name>
</geneLocation>
<dbReference type="AlphaFoldDB" id="A0A344UAZ4"/>